<gene>
    <name evidence="1" type="ORF">KDW96_02895</name>
</gene>
<accession>A0ABY5H7J6</accession>
<dbReference type="InterPro" id="IPR021516">
    <property type="entry name" value="DUF3179"/>
</dbReference>
<evidence type="ECO:0000313" key="1">
    <source>
        <dbReference type="EMBL" id="UTW08292.1"/>
    </source>
</evidence>
<sequence length="354" mass="39249">MPWTLAHRAPLKTVGAALGLFGLLVAVSHAGRLDDPPDAPQRLLAAPPQAYAEIMLPGGPGKDGIPSIDRPRFEDAASAERFLAPEDWVFGVYHGGQARAYPQRILVWHEIVNDRIAGEPLCITYCPLTGTALGFQRGDSEFGVSGKLVNSNVVMYDRASDSHWSQIPGVAISGPAQGRQLAEIRVFWSTWANWRARHPDTLVLTTDTGALRNYRRDPYGSYQPLRGYYAADALMFPVMHEDARYPSKHSILGFRTASVAVAVDKAYLRAQQLIHYRHGDEHFLIIHDPGLDTGWVLRADRPVPLDPASLRFTAEGPQAEGLQGLEPINAFEAMWFAWYAFYPETVLLDGHEQD</sequence>
<reference evidence="1" key="1">
    <citation type="submission" date="2021-04" db="EMBL/GenBank/DDBJ databases">
        <title>Oceanospirillales bacteria with DddD are important DMSP degraders in coastal seawater.</title>
        <authorList>
            <person name="Liu J."/>
        </authorList>
    </citation>
    <scope>NUCLEOTIDE SEQUENCE</scope>
    <source>
        <strain evidence="1">D13-4</strain>
    </source>
</reference>
<dbReference type="RefSeq" id="WP_255838912.1">
    <property type="nucleotide sequence ID" value="NZ_CP073346.1"/>
</dbReference>
<organism evidence="1 2">
    <name type="scientific">Pseudomonas benzenivorans</name>
    <dbReference type="NCBI Taxonomy" id="556533"/>
    <lineage>
        <taxon>Bacteria</taxon>
        <taxon>Pseudomonadati</taxon>
        <taxon>Pseudomonadota</taxon>
        <taxon>Gammaproteobacteria</taxon>
        <taxon>Pseudomonadales</taxon>
        <taxon>Pseudomonadaceae</taxon>
        <taxon>Pseudomonas</taxon>
    </lineage>
</organism>
<protein>
    <submittedName>
        <fullName evidence="1">DUF3179 domain-containing protein</fullName>
    </submittedName>
</protein>
<dbReference type="EMBL" id="CP073346">
    <property type="protein sequence ID" value="UTW08292.1"/>
    <property type="molecule type" value="Genomic_DNA"/>
</dbReference>
<keyword evidence="2" id="KW-1185">Reference proteome</keyword>
<dbReference type="Proteomes" id="UP001059672">
    <property type="component" value="Chromosome"/>
</dbReference>
<dbReference type="Pfam" id="PF11376">
    <property type="entry name" value="DUF3179"/>
    <property type="match status" value="1"/>
</dbReference>
<evidence type="ECO:0000313" key="2">
    <source>
        <dbReference type="Proteomes" id="UP001059672"/>
    </source>
</evidence>
<name>A0ABY5H7J6_9PSED</name>
<proteinExistence type="predicted"/>